<reference evidence="3 4" key="1">
    <citation type="submission" date="2021-02" db="EMBL/GenBank/DDBJ databases">
        <title>Leishmania (Mundinia) orientalis Genome sequencing and assembly.</title>
        <authorList>
            <person name="Almutairi H."/>
            <person name="Gatherer D."/>
        </authorList>
    </citation>
    <scope>NUCLEOTIDE SEQUENCE [LARGE SCALE GENOMIC DNA]</scope>
    <source>
        <strain evidence="3">LSCM4</strain>
    </source>
</reference>
<dbReference type="GeneID" id="92357840"/>
<sequence>MPNSDIAVYPCHYHGAYQPPAEGSTPVSIAAASLPEITKTQPELRQQHSTKDAPTRYHEELGLPSFDDHIFLIFGYGSILWKQEFEFDAEYEAYIKGYKRVFYQGTCVHRGVPGKPGRVVTLLPSEDKEERVYGKAYQLPAVPEKLNKIFQALDVREGGYARVQLTLFNAHPSTGNLNTTPTLPAPTCKSFRTEGSAQYAPLLRQSSSNVEAGVSEEVLDIFSHPNAPAVQPRKKVVCLCYIATEQNKDYIGEASMEEMASDILSRSGISGSNREYLFFLAESLRAMGATDPHVFELEAVAKRMLLDREAGLAAGAKRLVGA</sequence>
<comment type="caution">
    <text evidence="3">The sequence shown here is derived from an EMBL/GenBank/DDBJ whole genome shotgun (WGS) entry which is preliminary data.</text>
</comment>
<dbReference type="InterPro" id="IPR036568">
    <property type="entry name" value="GGCT-like_sf"/>
</dbReference>
<dbReference type="AlphaFoldDB" id="A0A836KN68"/>
<evidence type="ECO:0000313" key="4">
    <source>
        <dbReference type="Proteomes" id="UP000674143"/>
    </source>
</evidence>
<dbReference type="EMBL" id="JAFHLR010000022">
    <property type="protein sequence ID" value="KAG5479272.1"/>
    <property type="molecule type" value="Genomic_DNA"/>
</dbReference>
<dbReference type="GO" id="GO:0005737">
    <property type="term" value="C:cytoplasm"/>
    <property type="evidence" value="ECO:0007669"/>
    <property type="project" value="TreeGrafter"/>
</dbReference>
<accession>A0A836KN68</accession>
<dbReference type="PANTHER" id="PTHR12192:SF2">
    <property type="entry name" value="GLUTATHIONE-SPECIFIC GAMMA-GLUTAMYLCYCLOTRANSFERASE 2"/>
    <property type="match status" value="1"/>
</dbReference>
<evidence type="ECO:0000256" key="1">
    <source>
        <dbReference type="ARBA" id="ARBA00012344"/>
    </source>
</evidence>
<dbReference type="InterPro" id="IPR006840">
    <property type="entry name" value="ChaC"/>
</dbReference>
<evidence type="ECO:0000313" key="3">
    <source>
        <dbReference type="EMBL" id="KAG5479272.1"/>
    </source>
</evidence>
<keyword evidence="2" id="KW-0456">Lyase</keyword>
<dbReference type="Pfam" id="PF04752">
    <property type="entry name" value="ChaC"/>
    <property type="match status" value="1"/>
</dbReference>
<keyword evidence="4" id="KW-1185">Reference proteome</keyword>
<proteinExistence type="predicted"/>
<dbReference type="Proteomes" id="UP000674143">
    <property type="component" value="Chromosome 22"/>
</dbReference>
<dbReference type="GO" id="GO:0006751">
    <property type="term" value="P:glutathione catabolic process"/>
    <property type="evidence" value="ECO:0007669"/>
    <property type="project" value="InterPro"/>
</dbReference>
<dbReference type="InterPro" id="IPR013024">
    <property type="entry name" value="GGCT-like"/>
</dbReference>
<organism evidence="3 4">
    <name type="scientific">Leishmania orientalis</name>
    <dbReference type="NCBI Taxonomy" id="2249476"/>
    <lineage>
        <taxon>Eukaryota</taxon>
        <taxon>Discoba</taxon>
        <taxon>Euglenozoa</taxon>
        <taxon>Kinetoplastea</taxon>
        <taxon>Metakinetoplastina</taxon>
        <taxon>Trypanosomatida</taxon>
        <taxon>Trypanosomatidae</taxon>
        <taxon>Leishmaniinae</taxon>
        <taxon>Leishmania</taxon>
    </lineage>
</organism>
<dbReference type="RefSeq" id="XP_067063365.1">
    <property type="nucleotide sequence ID" value="XM_067203906.1"/>
</dbReference>
<dbReference type="KEGG" id="loi:92357840"/>
<dbReference type="SUPFAM" id="SSF110857">
    <property type="entry name" value="Gamma-glutamyl cyclotransferase-like"/>
    <property type="match status" value="1"/>
</dbReference>
<dbReference type="CDD" id="cd06661">
    <property type="entry name" value="GGCT_like"/>
    <property type="match status" value="1"/>
</dbReference>
<dbReference type="SMR" id="A0A836KN68"/>
<name>A0A836KN68_9TRYP</name>
<dbReference type="GO" id="GO:0061928">
    <property type="term" value="F:glutathione specific gamma-glutamylcyclotransferase activity"/>
    <property type="evidence" value="ECO:0007669"/>
    <property type="project" value="UniProtKB-EC"/>
</dbReference>
<dbReference type="FunFam" id="3.10.490.10:FF:000019">
    <property type="entry name" value="Gamma-glutamylcyclotransferase"/>
    <property type="match status" value="1"/>
</dbReference>
<gene>
    <name evidence="3" type="ORF">LSCM4_01864</name>
</gene>
<protein>
    <recommendedName>
        <fullName evidence="1">glutathione-specific gamma-glutamylcyclotransferase</fullName>
        <ecNumber evidence="1">4.3.2.7</ecNumber>
    </recommendedName>
</protein>
<dbReference type="Gene3D" id="3.10.490.10">
    <property type="entry name" value="Gamma-glutamyl cyclotransferase-like"/>
    <property type="match status" value="1"/>
</dbReference>
<dbReference type="EC" id="4.3.2.7" evidence="1"/>
<evidence type="ECO:0000256" key="2">
    <source>
        <dbReference type="ARBA" id="ARBA00023239"/>
    </source>
</evidence>
<dbReference type="PANTHER" id="PTHR12192">
    <property type="entry name" value="CATION TRANSPORT PROTEIN CHAC-RELATED"/>
    <property type="match status" value="1"/>
</dbReference>